<evidence type="ECO:0000259" key="5">
    <source>
        <dbReference type="PROSITE" id="PS01124"/>
    </source>
</evidence>
<dbReference type="InterPro" id="IPR050204">
    <property type="entry name" value="AraC_XylS_family_regulators"/>
</dbReference>
<organism evidence="6 7">
    <name type="scientific">Streptomyces smyrnaeus</name>
    <dbReference type="NCBI Taxonomy" id="1387713"/>
    <lineage>
        <taxon>Bacteria</taxon>
        <taxon>Bacillati</taxon>
        <taxon>Actinomycetota</taxon>
        <taxon>Actinomycetes</taxon>
        <taxon>Kitasatosporales</taxon>
        <taxon>Streptomycetaceae</taxon>
        <taxon>Streptomyces</taxon>
    </lineage>
</organism>
<dbReference type="InterPro" id="IPR018062">
    <property type="entry name" value="HTH_AraC-typ_CS"/>
</dbReference>
<feature type="region of interest" description="Disordered" evidence="4">
    <location>
        <begin position="89"/>
        <end position="118"/>
    </location>
</feature>
<feature type="domain" description="HTH araC/xylS-type" evidence="5">
    <location>
        <begin position="219"/>
        <end position="317"/>
    </location>
</feature>
<name>A0ABS3XZP6_9ACTN</name>
<sequence length="323" mass="34150">MDVLSDAVAAMRTGQPHSGRVHRPAPFGTRHPSVAAAGFHIVLQGSCWLFPPDGAPIALSVGDVAFLPHGAAHGLADSLSTPLVDASTSLAEIPPGQDDRQNDDGVGASTGRHPTPGPTAATVMLCGAYLLDRSRAHPLLADLPEVIHLPARVGHRPELRAAVDLLGGELEQPRPGSDAMLPALLDVLLLHILRAWFDEQSARGAATGWAAALRDPAVAAGLRVIHGDPARPWTVAELASQAGVSRAAFARRFAALVGQPPQTYLTWWRMTLAARLLRDSDAPLATVARKVGYTSEFAFAHAFKREYGSAPGGFRRSTPGEQY</sequence>
<dbReference type="PANTHER" id="PTHR46796:SF13">
    <property type="entry name" value="HTH-TYPE TRANSCRIPTIONAL ACTIVATOR RHAS"/>
    <property type="match status" value="1"/>
</dbReference>
<keyword evidence="3" id="KW-0804">Transcription</keyword>
<dbReference type="Pfam" id="PF12852">
    <property type="entry name" value="Cupin_6"/>
    <property type="match status" value="1"/>
</dbReference>
<dbReference type="EMBL" id="JAFFZM010000013">
    <property type="protein sequence ID" value="MBO8200876.1"/>
    <property type="molecule type" value="Genomic_DNA"/>
</dbReference>
<dbReference type="RefSeq" id="WP_209212492.1">
    <property type="nucleotide sequence ID" value="NZ_JAFFZM010000013.1"/>
</dbReference>
<keyword evidence="1" id="KW-0805">Transcription regulation</keyword>
<dbReference type="Pfam" id="PF12833">
    <property type="entry name" value="HTH_18"/>
    <property type="match status" value="1"/>
</dbReference>
<dbReference type="Proteomes" id="UP000721954">
    <property type="component" value="Unassembled WGS sequence"/>
</dbReference>
<dbReference type="GeneID" id="96261207"/>
<dbReference type="Gene3D" id="1.10.10.60">
    <property type="entry name" value="Homeodomain-like"/>
    <property type="match status" value="2"/>
</dbReference>
<evidence type="ECO:0000256" key="1">
    <source>
        <dbReference type="ARBA" id="ARBA00023015"/>
    </source>
</evidence>
<dbReference type="PANTHER" id="PTHR46796">
    <property type="entry name" value="HTH-TYPE TRANSCRIPTIONAL ACTIVATOR RHAS-RELATED"/>
    <property type="match status" value="1"/>
</dbReference>
<dbReference type="InterPro" id="IPR018060">
    <property type="entry name" value="HTH_AraC"/>
</dbReference>
<proteinExistence type="predicted"/>
<evidence type="ECO:0000256" key="2">
    <source>
        <dbReference type="ARBA" id="ARBA00023125"/>
    </source>
</evidence>
<evidence type="ECO:0000256" key="4">
    <source>
        <dbReference type="SAM" id="MobiDB-lite"/>
    </source>
</evidence>
<dbReference type="PROSITE" id="PS01124">
    <property type="entry name" value="HTH_ARAC_FAMILY_2"/>
    <property type="match status" value="1"/>
</dbReference>
<protein>
    <submittedName>
        <fullName evidence="6">AraC family transcriptional regulator</fullName>
    </submittedName>
</protein>
<keyword evidence="7" id="KW-1185">Reference proteome</keyword>
<dbReference type="SMART" id="SM00342">
    <property type="entry name" value="HTH_ARAC"/>
    <property type="match status" value="1"/>
</dbReference>
<evidence type="ECO:0000256" key="3">
    <source>
        <dbReference type="ARBA" id="ARBA00023163"/>
    </source>
</evidence>
<dbReference type="InterPro" id="IPR032783">
    <property type="entry name" value="AraC_lig"/>
</dbReference>
<reference evidence="6 7" key="1">
    <citation type="submission" date="2021-02" db="EMBL/GenBank/DDBJ databases">
        <title>Streptomyces spirodelae sp. nov., isolated from duckweed.</title>
        <authorList>
            <person name="Saimee Y."/>
            <person name="Duangmal K."/>
        </authorList>
    </citation>
    <scope>NUCLEOTIDE SEQUENCE [LARGE SCALE GENOMIC DNA]</scope>
    <source>
        <strain evidence="6 7">DSM 42105</strain>
    </source>
</reference>
<gene>
    <name evidence="6" type="ORF">JW613_21560</name>
</gene>
<dbReference type="InterPro" id="IPR009057">
    <property type="entry name" value="Homeodomain-like_sf"/>
</dbReference>
<dbReference type="PROSITE" id="PS00041">
    <property type="entry name" value="HTH_ARAC_FAMILY_1"/>
    <property type="match status" value="1"/>
</dbReference>
<evidence type="ECO:0000313" key="7">
    <source>
        <dbReference type="Proteomes" id="UP000721954"/>
    </source>
</evidence>
<dbReference type="SUPFAM" id="SSF51182">
    <property type="entry name" value="RmlC-like cupins"/>
    <property type="match status" value="1"/>
</dbReference>
<accession>A0ABS3XZP6</accession>
<keyword evidence="2" id="KW-0238">DNA-binding</keyword>
<dbReference type="SUPFAM" id="SSF46689">
    <property type="entry name" value="Homeodomain-like"/>
    <property type="match status" value="2"/>
</dbReference>
<comment type="caution">
    <text evidence="6">The sequence shown here is derived from an EMBL/GenBank/DDBJ whole genome shotgun (WGS) entry which is preliminary data.</text>
</comment>
<dbReference type="InterPro" id="IPR011051">
    <property type="entry name" value="RmlC_Cupin_sf"/>
</dbReference>
<evidence type="ECO:0000313" key="6">
    <source>
        <dbReference type="EMBL" id="MBO8200876.1"/>
    </source>
</evidence>